<dbReference type="GO" id="GO:0005737">
    <property type="term" value="C:cytoplasm"/>
    <property type="evidence" value="ECO:0007669"/>
    <property type="project" value="TreeGrafter"/>
</dbReference>
<organism evidence="12 13">
    <name type="scientific">Claviceps africana</name>
    <dbReference type="NCBI Taxonomy" id="83212"/>
    <lineage>
        <taxon>Eukaryota</taxon>
        <taxon>Fungi</taxon>
        <taxon>Dikarya</taxon>
        <taxon>Ascomycota</taxon>
        <taxon>Pezizomycotina</taxon>
        <taxon>Sordariomycetes</taxon>
        <taxon>Hypocreomycetidae</taxon>
        <taxon>Hypocreales</taxon>
        <taxon>Clavicipitaceae</taxon>
        <taxon>Claviceps</taxon>
    </lineage>
</organism>
<evidence type="ECO:0000259" key="11">
    <source>
        <dbReference type="PROSITE" id="PS50011"/>
    </source>
</evidence>
<dbReference type="EC" id="2.7.11.1" evidence="2"/>
<reference evidence="12" key="1">
    <citation type="journal article" date="2020" name="bioRxiv">
        <title>Whole genome comparisons of ergot fungi reveals the divergence and evolution of species within the genus Claviceps are the result of varying mechanisms driving genome evolution and host range expansion.</title>
        <authorList>
            <person name="Wyka S.A."/>
            <person name="Mondo S.J."/>
            <person name="Liu M."/>
            <person name="Dettman J."/>
            <person name="Nalam V."/>
            <person name="Broders K.D."/>
        </authorList>
    </citation>
    <scope>NUCLEOTIDE SEQUENCE</scope>
    <source>
        <strain evidence="12">CCC 489</strain>
    </source>
</reference>
<accession>A0A8K0NGE6</accession>
<comment type="caution">
    <text evidence="12">The sequence shown here is derived from an EMBL/GenBank/DDBJ whole genome shotgun (WGS) entry which is preliminary data.</text>
</comment>
<comment type="catalytic activity">
    <reaction evidence="9">
        <text>L-seryl-[protein] + ATP = O-phospho-L-seryl-[protein] + ADP + H(+)</text>
        <dbReference type="Rhea" id="RHEA:17989"/>
        <dbReference type="Rhea" id="RHEA-COMP:9863"/>
        <dbReference type="Rhea" id="RHEA-COMP:11604"/>
        <dbReference type="ChEBI" id="CHEBI:15378"/>
        <dbReference type="ChEBI" id="CHEBI:29999"/>
        <dbReference type="ChEBI" id="CHEBI:30616"/>
        <dbReference type="ChEBI" id="CHEBI:83421"/>
        <dbReference type="ChEBI" id="CHEBI:456216"/>
        <dbReference type="EC" id="2.7.11.1"/>
    </reaction>
</comment>
<evidence type="ECO:0000256" key="5">
    <source>
        <dbReference type="ARBA" id="ARBA00022741"/>
    </source>
</evidence>
<sequence>MAHPSTIFYLVPLNERALDVVKHPSNRHLFSTYDDKPVLNIDLTIPSHSCSSNTIVTLGRGKATDIVIDGQDISRLQCSFEIDDTTHMVMLHDRSVKGTTHVSGSGNFMSFQQGRPRIIVVCKEFNDIVRLGVFEETCVKFQLSWPNSPVQSEAIIRNRQVSTSKFKESPQDVRTNSGPETVLPSGYMQTRIHTPGSKQFPLRYHRLNDLAKGGFGTVYKAVNVDTGKLLAVKCLPIRGAGSYHLLKREVETLYHQEVEICMNLMEGSVESLFEVSPPKEARSVLDSIVHDTLQALDYMAFHNFIHRDVKPANILYSKRGETYVFQLGDFGLSKRIDLGATQVGTPMYAAPEIWSKGSKQTPAADIWSLFVTVLWVLDLNRFRSTARTLEAEALIPWIVALANDSKVKAISAMARTNPTERATAAQMLVQCWDGKGLTTPLRKVAPLTPGK</sequence>
<dbReference type="InterPro" id="IPR000253">
    <property type="entry name" value="FHA_dom"/>
</dbReference>
<dbReference type="CDD" id="cd00060">
    <property type="entry name" value="FHA"/>
    <property type="match status" value="1"/>
</dbReference>
<dbReference type="AlphaFoldDB" id="A0A8K0NGE6"/>
<dbReference type="PROSITE" id="PS00108">
    <property type="entry name" value="PROTEIN_KINASE_ST"/>
    <property type="match status" value="1"/>
</dbReference>
<dbReference type="GO" id="GO:0004674">
    <property type="term" value="F:protein serine/threonine kinase activity"/>
    <property type="evidence" value="ECO:0007669"/>
    <property type="project" value="UniProtKB-KW"/>
</dbReference>
<dbReference type="InterPro" id="IPR053235">
    <property type="entry name" value="Ser_Thr_kinase"/>
</dbReference>
<proteinExistence type="inferred from homology"/>
<evidence type="ECO:0000259" key="10">
    <source>
        <dbReference type="PROSITE" id="PS50006"/>
    </source>
</evidence>
<comment type="catalytic activity">
    <reaction evidence="8">
        <text>L-threonyl-[protein] + ATP = O-phospho-L-threonyl-[protein] + ADP + H(+)</text>
        <dbReference type="Rhea" id="RHEA:46608"/>
        <dbReference type="Rhea" id="RHEA-COMP:11060"/>
        <dbReference type="Rhea" id="RHEA-COMP:11605"/>
        <dbReference type="ChEBI" id="CHEBI:15378"/>
        <dbReference type="ChEBI" id="CHEBI:30013"/>
        <dbReference type="ChEBI" id="CHEBI:30616"/>
        <dbReference type="ChEBI" id="CHEBI:61977"/>
        <dbReference type="ChEBI" id="CHEBI:456216"/>
        <dbReference type="EC" id="2.7.11.1"/>
    </reaction>
</comment>
<keyword evidence="6" id="KW-0418">Kinase</keyword>
<evidence type="ECO:0000313" key="13">
    <source>
        <dbReference type="Proteomes" id="UP000811619"/>
    </source>
</evidence>
<dbReference type="PANTHER" id="PTHR24361">
    <property type="entry name" value="MITOGEN-ACTIVATED KINASE KINASE KINASE"/>
    <property type="match status" value="1"/>
</dbReference>
<dbReference type="Proteomes" id="UP000811619">
    <property type="component" value="Unassembled WGS sequence"/>
</dbReference>
<evidence type="ECO:0000256" key="3">
    <source>
        <dbReference type="ARBA" id="ARBA00022527"/>
    </source>
</evidence>
<dbReference type="InterPro" id="IPR000719">
    <property type="entry name" value="Prot_kinase_dom"/>
</dbReference>
<dbReference type="Pfam" id="PF00069">
    <property type="entry name" value="Pkinase"/>
    <property type="match status" value="1"/>
</dbReference>
<evidence type="ECO:0000256" key="1">
    <source>
        <dbReference type="ARBA" id="ARBA00005575"/>
    </source>
</evidence>
<protein>
    <recommendedName>
        <fullName evidence="2">non-specific serine/threonine protein kinase</fullName>
        <ecNumber evidence="2">2.7.11.1</ecNumber>
    </recommendedName>
</protein>
<evidence type="ECO:0000313" key="12">
    <source>
        <dbReference type="EMBL" id="KAG5917916.1"/>
    </source>
</evidence>
<feature type="domain" description="FHA" evidence="10">
    <location>
        <begin position="56"/>
        <end position="99"/>
    </location>
</feature>
<dbReference type="GO" id="GO:0005524">
    <property type="term" value="F:ATP binding"/>
    <property type="evidence" value="ECO:0007669"/>
    <property type="project" value="UniProtKB-KW"/>
</dbReference>
<comment type="similarity">
    <text evidence="1">Belongs to the protein kinase superfamily. CAMK Ser/Thr protein kinase family. CHEK2 subfamily.</text>
</comment>
<dbReference type="PROSITE" id="PS50011">
    <property type="entry name" value="PROTEIN_KINASE_DOM"/>
    <property type="match status" value="1"/>
</dbReference>
<evidence type="ECO:0000256" key="4">
    <source>
        <dbReference type="ARBA" id="ARBA00022679"/>
    </source>
</evidence>
<dbReference type="Gene3D" id="1.10.510.10">
    <property type="entry name" value="Transferase(Phosphotransferase) domain 1"/>
    <property type="match status" value="1"/>
</dbReference>
<evidence type="ECO:0000256" key="6">
    <source>
        <dbReference type="ARBA" id="ARBA00022777"/>
    </source>
</evidence>
<keyword evidence="3" id="KW-0723">Serine/threonine-protein kinase</keyword>
<name>A0A8K0NGE6_9HYPO</name>
<dbReference type="EMBL" id="SRPY01000776">
    <property type="protein sequence ID" value="KAG5917916.1"/>
    <property type="molecule type" value="Genomic_DNA"/>
</dbReference>
<keyword evidence="4" id="KW-0808">Transferase</keyword>
<dbReference type="PANTHER" id="PTHR24361:SF433">
    <property type="entry name" value="PROTEIN KINASE DOMAIN-CONTAINING PROTEIN"/>
    <property type="match status" value="1"/>
</dbReference>
<dbReference type="PROSITE" id="PS50006">
    <property type="entry name" value="FHA_DOMAIN"/>
    <property type="match status" value="1"/>
</dbReference>
<dbReference type="SUPFAM" id="SSF49879">
    <property type="entry name" value="SMAD/FHA domain"/>
    <property type="match status" value="1"/>
</dbReference>
<keyword evidence="7" id="KW-0067">ATP-binding</keyword>
<keyword evidence="5" id="KW-0547">Nucleotide-binding</keyword>
<dbReference type="Pfam" id="PF00498">
    <property type="entry name" value="FHA"/>
    <property type="match status" value="1"/>
</dbReference>
<dbReference type="OrthoDB" id="5141198at2759"/>
<dbReference type="SMART" id="SM00220">
    <property type="entry name" value="S_TKc"/>
    <property type="match status" value="1"/>
</dbReference>
<evidence type="ECO:0000256" key="7">
    <source>
        <dbReference type="ARBA" id="ARBA00022840"/>
    </source>
</evidence>
<feature type="domain" description="Protein kinase" evidence="11">
    <location>
        <begin position="204"/>
        <end position="433"/>
    </location>
</feature>
<dbReference type="SUPFAM" id="SSF56112">
    <property type="entry name" value="Protein kinase-like (PK-like)"/>
    <property type="match status" value="1"/>
</dbReference>
<evidence type="ECO:0000256" key="9">
    <source>
        <dbReference type="ARBA" id="ARBA00048679"/>
    </source>
</evidence>
<evidence type="ECO:0000256" key="2">
    <source>
        <dbReference type="ARBA" id="ARBA00012513"/>
    </source>
</evidence>
<dbReference type="Gene3D" id="2.60.200.20">
    <property type="match status" value="1"/>
</dbReference>
<keyword evidence="13" id="KW-1185">Reference proteome</keyword>
<evidence type="ECO:0000256" key="8">
    <source>
        <dbReference type="ARBA" id="ARBA00047899"/>
    </source>
</evidence>
<dbReference type="InterPro" id="IPR008271">
    <property type="entry name" value="Ser/Thr_kinase_AS"/>
</dbReference>
<dbReference type="InterPro" id="IPR011009">
    <property type="entry name" value="Kinase-like_dom_sf"/>
</dbReference>
<gene>
    <name evidence="12" type="ORF">E4U42_007070</name>
</gene>
<dbReference type="InterPro" id="IPR008984">
    <property type="entry name" value="SMAD_FHA_dom_sf"/>
</dbReference>